<keyword evidence="3" id="KW-0732">Signal</keyword>
<proteinExistence type="predicted"/>
<feature type="region of interest" description="Disordered" evidence="1">
    <location>
        <begin position="171"/>
        <end position="193"/>
    </location>
</feature>
<feature type="transmembrane region" description="Helical" evidence="2">
    <location>
        <begin position="304"/>
        <end position="321"/>
    </location>
</feature>
<feature type="compositionally biased region" description="Acidic residues" evidence="1">
    <location>
        <begin position="172"/>
        <end position="193"/>
    </location>
</feature>
<evidence type="ECO:0000313" key="4">
    <source>
        <dbReference type="EMBL" id="OGC63424.1"/>
    </source>
</evidence>
<evidence type="ECO:0000256" key="2">
    <source>
        <dbReference type="SAM" id="Phobius"/>
    </source>
</evidence>
<keyword evidence="2" id="KW-0472">Membrane</keyword>
<feature type="transmembrane region" description="Helical" evidence="2">
    <location>
        <begin position="251"/>
        <end position="270"/>
    </location>
</feature>
<dbReference type="Proteomes" id="UP000176614">
    <property type="component" value="Unassembled WGS sequence"/>
</dbReference>
<accession>A0A1F4W1Y1</accession>
<reference evidence="4 5" key="1">
    <citation type="journal article" date="2016" name="Nat. Commun.">
        <title>Thousands of microbial genomes shed light on interconnected biogeochemical processes in an aquifer system.</title>
        <authorList>
            <person name="Anantharaman K."/>
            <person name="Brown C.T."/>
            <person name="Hug L.A."/>
            <person name="Sharon I."/>
            <person name="Castelle C.J."/>
            <person name="Probst A.J."/>
            <person name="Thomas B.C."/>
            <person name="Singh A."/>
            <person name="Wilkins M.J."/>
            <person name="Karaoz U."/>
            <person name="Brodie E.L."/>
            <person name="Williams K.H."/>
            <person name="Hubbard S.S."/>
            <person name="Banfield J.F."/>
        </authorList>
    </citation>
    <scope>NUCLEOTIDE SEQUENCE [LARGE SCALE GENOMIC DNA]</scope>
</reference>
<dbReference type="AlphaFoldDB" id="A0A1F4W1Y1"/>
<name>A0A1F4W1Y1_UNCKA</name>
<organism evidence="4 5">
    <name type="scientific">candidate division WWE3 bacterium RIFOXYA2_FULL_46_9</name>
    <dbReference type="NCBI Taxonomy" id="1802636"/>
    <lineage>
        <taxon>Bacteria</taxon>
        <taxon>Katanobacteria</taxon>
    </lineage>
</organism>
<gene>
    <name evidence="4" type="ORF">A2264_01710</name>
</gene>
<keyword evidence="2" id="KW-0812">Transmembrane</keyword>
<protein>
    <submittedName>
        <fullName evidence="4">Uncharacterized protein</fullName>
    </submittedName>
</protein>
<comment type="caution">
    <text evidence="4">The sequence shown here is derived from an EMBL/GenBank/DDBJ whole genome shotgun (WGS) entry which is preliminary data.</text>
</comment>
<sequence>MKKVIINMLVVLSLIGVAYAGNDLTLTCSETDCILSSSGTLSEIFEEENILPGESFSQNLTVVNGQSNDCNLVLNTNDEVQTPNGFASRLFTVIKSGATDVFGVRDGSSAASSNKNLNEVFTTTNLGFGTIPHNATTVFNWVVTFDPTAGNEFQGANTIFDFDMNFTCVDEGSSEDDDDNDEGDDSDTEEEEVVPTQTFIGGLVSFFAQSPAEEIGEVAGESTPSLGKPVINTILGGDVGGAESEKCTDPWWWWVFFVFQALISGVLYPYVTKDHINKKSRFYLLGGVANVLAIYIYFRNFCPWWDWLLSLVLAVLGLLLVKRKFSKLEDRKYS</sequence>
<evidence type="ECO:0000256" key="1">
    <source>
        <dbReference type="SAM" id="MobiDB-lite"/>
    </source>
</evidence>
<feature type="signal peptide" evidence="3">
    <location>
        <begin position="1"/>
        <end position="20"/>
    </location>
</feature>
<feature type="chain" id="PRO_5009515071" evidence="3">
    <location>
        <begin position="21"/>
        <end position="334"/>
    </location>
</feature>
<dbReference type="EMBL" id="MEVT01000006">
    <property type="protein sequence ID" value="OGC63424.1"/>
    <property type="molecule type" value="Genomic_DNA"/>
</dbReference>
<evidence type="ECO:0000256" key="3">
    <source>
        <dbReference type="SAM" id="SignalP"/>
    </source>
</evidence>
<keyword evidence="2" id="KW-1133">Transmembrane helix</keyword>
<feature type="transmembrane region" description="Helical" evidence="2">
    <location>
        <begin position="282"/>
        <end position="298"/>
    </location>
</feature>
<evidence type="ECO:0000313" key="5">
    <source>
        <dbReference type="Proteomes" id="UP000176614"/>
    </source>
</evidence>